<dbReference type="Pfam" id="PF03446">
    <property type="entry name" value="NAD_binding_2"/>
    <property type="match status" value="1"/>
</dbReference>
<dbReference type="EMBL" id="CP053069">
    <property type="protein sequence ID" value="QJR11430.1"/>
    <property type="molecule type" value="Genomic_DNA"/>
</dbReference>
<protein>
    <recommendedName>
        <fullName evidence="5">3-hydroxyisobutyrate dehydrogenase-like beta-hydroxyacid dehydrogenase</fullName>
    </recommendedName>
</protein>
<dbReference type="InterPro" id="IPR006115">
    <property type="entry name" value="6PGDH_NADP-bd"/>
</dbReference>
<dbReference type="AlphaFoldDB" id="A0A6M4GVX0"/>
<dbReference type="SUPFAM" id="SSF48179">
    <property type="entry name" value="6-phosphogluconate dehydrogenase C-terminal domain-like"/>
    <property type="match status" value="1"/>
</dbReference>
<feature type="domain" description="Phosphogluconate dehydrogenase NAD-binding putative C-terminal" evidence="2">
    <location>
        <begin position="196"/>
        <end position="266"/>
    </location>
</feature>
<gene>
    <name evidence="3" type="ORF">DSM104443_02506</name>
</gene>
<dbReference type="Proteomes" id="UP000501534">
    <property type="component" value="Chromosome"/>
</dbReference>
<dbReference type="InterPro" id="IPR036291">
    <property type="entry name" value="NAD(P)-bd_dom_sf"/>
</dbReference>
<dbReference type="Pfam" id="PF09130">
    <property type="entry name" value="DUF1932"/>
    <property type="match status" value="1"/>
</dbReference>
<accession>A0A6M4GVX0</accession>
<dbReference type="RefSeq" id="WP_171092763.1">
    <property type="nucleotide sequence ID" value="NZ_CP053069.1"/>
</dbReference>
<dbReference type="InterPro" id="IPR013328">
    <property type="entry name" value="6PGD_dom2"/>
</dbReference>
<dbReference type="SUPFAM" id="SSF51735">
    <property type="entry name" value="NAD(P)-binding Rossmann-fold domains"/>
    <property type="match status" value="1"/>
</dbReference>
<dbReference type="PANTHER" id="PTHR43580:SF2">
    <property type="entry name" value="CYTOKINE-LIKE NUCLEAR FACTOR N-PAC"/>
    <property type="match status" value="1"/>
</dbReference>
<evidence type="ECO:0008006" key="5">
    <source>
        <dbReference type="Google" id="ProtNLM"/>
    </source>
</evidence>
<feature type="domain" description="6-phosphogluconate dehydrogenase NADP-binding" evidence="1">
    <location>
        <begin position="6"/>
        <end position="127"/>
    </location>
</feature>
<reference evidence="3 4" key="1">
    <citation type="submission" date="2020-04" db="EMBL/GenBank/DDBJ databases">
        <title>Usitatibacter rugosus gen. nov., sp. nov. and Usitatibacter palustris sp. nov., novel members of Usitatibacteraceae fam. nov. within the order Nitrosomonadales isolated from soil.</title>
        <authorList>
            <person name="Huber K.J."/>
            <person name="Neumann-Schaal M."/>
            <person name="Geppert A."/>
            <person name="Luckner M."/>
            <person name="Wanner G."/>
            <person name="Overmann J."/>
        </authorList>
    </citation>
    <scope>NUCLEOTIDE SEQUENCE [LARGE SCALE GENOMIC DNA]</scope>
    <source>
        <strain evidence="3 4">0125_3</strain>
    </source>
</reference>
<evidence type="ECO:0000259" key="2">
    <source>
        <dbReference type="Pfam" id="PF09130"/>
    </source>
</evidence>
<name>A0A6M4GVX0_9PROT</name>
<dbReference type="Gene3D" id="3.40.50.720">
    <property type="entry name" value="NAD(P)-binding Rossmann-like Domain"/>
    <property type="match status" value="1"/>
</dbReference>
<dbReference type="InterPro" id="IPR008927">
    <property type="entry name" value="6-PGluconate_DH-like_C_sf"/>
</dbReference>
<evidence type="ECO:0000259" key="1">
    <source>
        <dbReference type="Pfam" id="PF03446"/>
    </source>
</evidence>
<dbReference type="KEGG" id="uru:DSM104443_02506"/>
<evidence type="ECO:0000313" key="3">
    <source>
        <dbReference type="EMBL" id="QJR11430.1"/>
    </source>
</evidence>
<organism evidence="3 4">
    <name type="scientific">Usitatibacter rugosus</name>
    <dbReference type="NCBI Taxonomy" id="2732067"/>
    <lineage>
        <taxon>Bacteria</taxon>
        <taxon>Pseudomonadati</taxon>
        <taxon>Pseudomonadota</taxon>
        <taxon>Betaproteobacteria</taxon>
        <taxon>Nitrosomonadales</taxon>
        <taxon>Usitatibacteraceae</taxon>
        <taxon>Usitatibacter</taxon>
    </lineage>
</organism>
<dbReference type="InterPro" id="IPR015814">
    <property type="entry name" value="Pgluconate_DH_NAD-bd_C"/>
</dbReference>
<proteinExistence type="predicted"/>
<dbReference type="Gene3D" id="1.10.1040.10">
    <property type="entry name" value="N-(1-d-carboxylethyl)-l-norvaline Dehydrogenase, domain 2"/>
    <property type="match status" value="1"/>
</dbReference>
<dbReference type="InterPro" id="IPR051265">
    <property type="entry name" value="HIBADH-related_NP60_sf"/>
</dbReference>
<keyword evidence="4" id="KW-1185">Reference proteome</keyword>
<sequence>MTSARVALIGYGEVGRTLGQALQPQGLAALRTYDLQLEDAARRDAMIQRAREDGVEPIAPATEAVDGVDLVVCAVTADQTLAAARAAAPGLRPGAFYVDLNSASPKTKCECAALIDGAGGRYVEMAVMTSIPPHGIRVPMLSGGPHASAAAPLLTGLGFNVEHASDKLGVASAIKMCRSVIVKGMEALVIESFLSARRYGVEREVLASLAETFPGIDWERNGSYFFQRVVAHGRRRAEEMREAAVTVGEAGLEPFMASAIADRQAWMAALKEAGAFEDAPRDAAWRELADRIARN</sequence>
<dbReference type="GO" id="GO:0050661">
    <property type="term" value="F:NADP binding"/>
    <property type="evidence" value="ECO:0007669"/>
    <property type="project" value="InterPro"/>
</dbReference>
<dbReference type="PANTHER" id="PTHR43580">
    <property type="entry name" value="OXIDOREDUCTASE GLYR1-RELATED"/>
    <property type="match status" value="1"/>
</dbReference>
<evidence type="ECO:0000313" key="4">
    <source>
        <dbReference type="Proteomes" id="UP000501534"/>
    </source>
</evidence>